<name>A0ABR3FC53_9AGAR</name>
<evidence type="ECO:0000313" key="3">
    <source>
        <dbReference type="Proteomes" id="UP001465976"/>
    </source>
</evidence>
<accession>A0ABR3FC53</accession>
<dbReference type="EMBL" id="JBAHYK010000572">
    <property type="protein sequence ID" value="KAL0572862.1"/>
    <property type="molecule type" value="Genomic_DNA"/>
</dbReference>
<proteinExistence type="predicted"/>
<comment type="caution">
    <text evidence="2">The sequence shown here is derived from an EMBL/GenBank/DDBJ whole genome shotgun (WGS) entry which is preliminary data.</text>
</comment>
<keyword evidence="3" id="KW-1185">Reference proteome</keyword>
<feature type="region of interest" description="Disordered" evidence="1">
    <location>
        <begin position="1"/>
        <end position="45"/>
    </location>
</feature>
<dbReference type="Proteomes" id="UP001465976">
    <property type="component" value="Unassembled WGS sequence"/>
</dbReference>
<organism evidence="2 3">
    <name type="scientific">Marasmius crinis-equi</name>
    <dbReference type="NCBI Taxonomy" id="585013"/>
    <lineage>
        <taxon>Eukaryota</taxon>
        <taxon>Fungi</taxon>
        <taxon>Dikarya</taxon>
        <taxon>Basidiomycota</taxon>
        <taxon>Agaricomycotina</taxon>
        <taxon>Agaricomycetes</taxon>
        <taxon>Agaricomycetidae</taxon>
        <taxon>Agaricales</taxon>
        <taxon>Marasmiineae</taxon>
        <taxon>Marasmiaceae</taxon>
        <taxon>Marasmius</taxon>
    </lineage>
</organism>
<reference evidence="2 3" key="1">
    <citation type="submission" date="2024-02" db="EMBL/GenBank/DDBJ databases">
        <title>A draft genome for the cacao thread blight pathogen Marasmius crinis-equi.</title>
        <authorList>
            <person name="Cohen S.P."/>
            <person name="Baruah I.K."/>
            <person name="Amoako-Attah I."/>
            <person name="Bukari Y."/>
            <person name="Meinhardt L.W."/>
            <person name="Bailey B.A."/>
        </authorList>
    </citation>
    <scope>NUCLEOTIDE SEQUENCE [LARGE SCALE GENOMIC DNA]</scope>
    <source>
        <strain evidence="2 3">GH-76</strain>
    </source>
</reference>
<evidence type="ECO:0000313" key="2">
    <source>
        <dbReference type="EMBL" id="KAL0572862.1"/>
    </source>
</evidence>
<gene>
    <name evidence="2" type="ORF">V5O48_009111</name>
</gene>
<feature type="compositionally biased region" description="Polar residues" evidence="1">
    <location>
        <begin position="1"/>
        <end position="10"/>
    </location>
</feature>
<sequence length="75" mass="8166">QMQHHSTEQPSTPPQGQSGRGTGTTGSISRLLGRSIPTGRSPGKCDILFERSDPSSWHRTNGSYGDILLFLLKDK</sequence>
<feature type="non-terminal residue" evidence="2">
    <location>
        <position position="1"/>
    </location>
</feature>
<protein>
    <submittedName>
        <fullName evidence="2">Uncharacterized protein</fullName>
    </submittedName>
</protein>
<evidence type="ECO:0000256" key="1">
    <source>
        <dbReference type="SAM" id="MobiDB-lite"/>
    </source>
</evidence>